<dbReference type="AlphaFoldDB" id="A0A0F9FDK6"/>
<proteinExistence type="predicted"/>
<evidence type="ECO:0000313" key="1">
    <source>
        <dbReference type="EMBL" id="KKL84479.1"/>
    </source>
</evidence>
<gene>
    <name evidence="1" type="ORF">LCGC14_1964320</name>
</gene>
<accession>A0A0F9FDK6</accession>
<reference evidence="1" key="1">
    <citation type="journal article" date="2015" name="Nature">
        <title>Complex archaea that bridge the gap between prokaryotes and eukaryotes.</title>
        <authorList>
            <person name="Spang A."/>
            <person name="Saw J.H."/>
            <person name="Jorgensen S.L."/>
            <person name="Zaremba-Niedzwiedzka K."/>
            <person name="Martijn J."/>
            <person name="Lind A.E."/>
            <person name="van Eijk R."/>
            <person name="Schleper C."/>
            <person name="Guy L."/>
            <person name="Ettema T.J."/>
        </authorList>
    </citation>
    <scope>NUCLEOTIDE SEQUENCE</scope>
</reference>
<sequence>MVNVKKGRPKNPPKFKDLLQNIIPASDIFEENELVMYEGLIGIYLKDFDESQLTANDVDDIFSIAMNRVLEIRLLKASKGSANMQIDTSAAIEKLRKQTEKMKDNLAARRKDRIDPKKYSGFSIVDLAVAFDTEKKRESMERIGQFREEDDEIVKSELLIGNKNDEDAELVNTEE</sequence>
<organism evidence="1">
    <name type="scientific">marine sediment metagenome</name>
    <dbReference type="NCBI Taxonomy" id="412755"/>
    <lineage>
        <taxon>unclassified sequences</taxon>
        <taxon>metagenomes</taxon>
        <taxon>ecological metagenomes</taxon>
    </lineage>
</organism>
<dbReference type="EMBL" id="LAZR01021686">
    <property type="protein sequence ID" value="KKL84479.1"/>
    <property type="molecule type" value="Genomic_DNA"/>
</dbReference>
<protein>
    <submittedName>
        <fullName evidence="1">Uncharacterized protein</fullName>
    </submittedName>
</protein>
<comment type="caution">
    <text evidence="1">The sequence shown here is derived from an EMBL/GenBank/DDBJ whole genome shotgun (WGS) entry which is preliminary data.</text>
</comment>
<name>A0A0F9FDK6_9ZZZZ</name>